<proteinExistence type="inferred from homology"/>
<feature type="transmembrane region" description="Helical" evidence="9">
    <location>
        <begin position="106"/>
        <end position="125"/>
    </location>
</feature>
<reference evidence="10 11" key="1">
    <citation type="submission" date="2014-05" db="EMBL/GenBank/DDBJ databases">
        <title>Draft genome sequence of a rare smut relative, Tilletiaria anomala UBC 951.</title>
        <authorList>
            <consortium name="DOE Joint Genome Institute"/>
            <person name="Toome M."/>
            <person name="Kuo A."/>
            <person name="Henrissat B."/>
            <person name="Lipzen A."/>
            <person name="Tritt A."/>
            <person name="Yoshinaga Y."/>
            <person name="Zane M."/>
            <person name="Barry K."/>
            <person name="Grigoriev I.V."/>
            <person name="Spatafora J.W."/>
            <person name="Aimea M.C."/>
        </authorList>
    </citation>
    <scope>NUCLEOTIDE SEQUENCE [LARGE SCALE GENOMIC DNA]</scope>
    <source>
        <strain evidence="10 11">UBC 951</strain>
    </source>
</reference>
<evidence type="ECO:0000256" key="2">
    <source>
        <dbReference type="ARBA" id="ARBA00007324"/>
    </source>
</evidence>
<evidence type="ECO:0000313" key="10">
    <source>
        <dbReference type="EMBL" id="KDN41856.1"/>
    </source>
</evidence>
<dbReference type="GeneID" id="25264874"/>
<organism evidence="10 11">
    <name type="scientific">Tilletiaria anomala (strain ATCC 24038 / CBS 436.72 / UBC 951)</name>
    <dbReference type="NCBI Taxonomy" id="1037660"/>
    <lineage>
        <taxon>Eukaryota</taxon>
        <taxon>Fungi</taxon>
        <taxon>Dikarya</taxon>
        <taxon>Basidiomycota</taxon>
        <taxon>Ustilaginomycotina</taxon>
        <taxon>Exobasidiomycetes</taxon>
        <taxon>Georgefischeriales</taxon>
        <taxon>Tilletiariaceae</taxon>
        <taxon>Tilletiaria</taxon>
    </lineage>
</organism>
<protein>
    <recommendedName>
        <fullName evidence="3">Signal peptidase complex subunit 2</fullName>
    </recommendedName>
</protein>
<keyword evidence="7 9" id="KW-0472">Membrane</keyword>
<evidence type="ECO:0000256" key="5">
    <source>
        <dbReference type="ARBA" id="ARBA00022824"/>
    </source>
</evidence>
<dbReference type="InterPro" id="IPR009582">
    <property type="entry name" value="Spc2/SPCS2"/>
</dbReference>
<evidence type="ECO:0000256" key="1">
    <source>
        <dbReference type="ARBA" id="ARBA00004477"/>
    </source>
</evidence>
<keyword evidence="11" id="KW-1185">Reference proteome</keyword>
<dbReference type="OrthoDB" id="29558at2759"/>
<dbReference type="PANTHER" id="PTHR13085:SF0">
    <property type="entry name" value="SIGNAL PEPTIDASE COMPLEX SUBUNIT 2"/>
    <property type="match status" value="1"/>
</dbReference>
<evidence type="ECO:0000256" key="7">
    <source>
        <dbReference type="ARBA" id="ARBA00023136"/>
    </source>
</evidence>
<evidence type="ECO:0000313" key="11">
    <source>
        <dbReference type="Proteomes" id="UP000027361"/>
    </source>
</evidence>
<evidence type="ECO:0000256" key="3">
    <source>
        <dbReference type="ARBA" id="ARBA00017057"/>
    </source>
</evidence>
<gene>
    <name evidence="10" type="ORF">K437DRAFT_258079</name>
</gene>
<keyword evidence="5" id="KW-0256">Endoplasmic reticulum</keyword>
<evidence type="ECO:0000256" key="9">
    <source>
        <dbReference type="SAM" id="Phobius"/>
    </source>
</evidence>
<dbReference type="EMBL" id="JMSN01000075">
    <property type="protein sequence ID" value="KDN41856.1"/>
    <property type="molecule type" value="Genomic_DNA"/>
</dbReference>
<dbReference type="HOGENOM" id="CLU_080518_1_0_1"/>
<comment type="function">
    <text evidence="8">Component of the signal peptidase complex (SPC) which catalyzes the cleavage of N-terminal signal sequences from nascent proteins as they are translocated into the lumen of the endoplasmic reticulum. Enhances the enzymatic activity of SPC and facilitates the interactions between different components of the translocation site.</text>
</comment>
<evidence type="ECO:0000256" key="6">
    <source>
        <dbReference type="ARBA" id="ARBA00022989"/>
    </source>
</evidence>
<dbReference type="STRING" id="1037660.A0A066VK96"/>
<dbReference type="GO" id="GO:0006465">
    <property type="term" value="P:signal peptide processing"/>
    <property type="evidence" value="ECO:0007669"/>
    <property type="project" value="InterPro"/>
</dbReference>
<keyword evidence="4 9" id="KW-0812">Transmembrane</keyword>
<keyword evidence="6 9" id="KW-1133">Transmembrane helix</keyword>
<comment type="subcellular location">
    <subcellularLocation>
        <location evidence="1">Endoplasmic reticulum membrane</location>
        <topology evidence="1">Multi-pass membrane protein</topology>
    </subcellularLocation>
</comment>
<feature type="transmembrane region" description="Helical" evidence="9">
    <location>
        <begin position="74"/>
        <end position="94"/>
    </location>
</feature>
<dbReference type="AlphaFoldDB" id="A0A066VK96"/>
<dbReference type="InParanoid" id="A0A066VK96"/>
<dbReference type="Pfam" id="PF06703">
    <property type="entry name" value="SPC25"/>
    <property type="match status" value="1"/>
</dbReference>
<accession>A0A066VK96</accession>
<evidence type="ECO:0000256" key="4">
    <source>
        <dbReference type="ARBA" id="ARBA00022692"/>
    </source>
</evidence>
<dbReference type="RefSeq" id="XP_013241857.1">
    <property type="nucleotide sequence ID" value="XM_013386403.1"/>
</dbReference>
<name>A0A066VK96_TILAU</name>
<dbReference type="OMA" id="KHACDDA"/>
<comment type="similarity">
    <text evidence="2">Belongs to the SPCS2 family.</text>
</comment>
<sequence>MSSSEVRAGASAGEDTHEDTIIVDTSNLSELKATCDDAVERILTRAPEVVGAGPSRSGFSPPFTASHVHTDVRLALGFTGSIIMIACAAWSYLVEPEWSVNKGPTLYCVALFAILSGLQMLSSHLQGDTIVLCKRRTTTNGIVQTETLRVRSAPTLPKPKLYNAGSAEARTARLLPGTSITSDSATAKTARPVCIPPVYALSFSYTQTSNGGKTLVKQSDSGNESIPLGHFGEWFTQNGDFREEIFEERLRGALAKIME</sequence>
<dbReference type="Proteomes" id="UP000027361">
    <property type="component" value="Unassembled WGS sequence"/>
</dbReference>
<dbReference type="GO" id="GO:0005787">
    <property type="term" value="C:signal peptidase complex"/>
    <property type="evidence" value="ECO:0007669"/>
    <property type="project" value="InterPro"/>
</dbReference>
<dbReference type="PANTHER" id="PTHR13085">
    <property type="entry name" value="MICROSOMAL SIGNAL PEPTIDASE 25 KDA SUBUNIT"/>
    <property type="match status" value="1"/>
</dbReference>
<evidence type="ECO:0000256" key="8">
    <source>
        <dbReference type="ARBA" id="ARBA00045608"/>
    </source>
</evidence>
<dbReference type="GO" id="GO:0045047">
    <property type="term" value="P:protein targeting to ER"/>
    <property type="evidence" value="ECO:0007669"/>
    <property type="project" value="TreeGrafter"/>
</dbReference>
<comment type="caution">
    <text evidence="10">The sequence shown here is derived from an EMBL/GenBank/DDBJ whole genome shotgun (WGS) entry which is preliminary data.</text>
</comment>